<evidence type="ECO:0000313" key="1">
    <source>
        <dbReference type="EMBL" id="PGH27205.1"/>
    </source>
</evidence>
<evidence type="ECO:0000313" key="2">
    <source>
        <dbReference type="Proteomes" id="UP000224634"/>
    </source>
</evidence>
<sequence length="262" mass="29593">MEPHPSIQGSISDFPLVSCGVSGVVFKASESVVLKATCGTDESRQHLAVERANYERLGSHPYITKFLFTHKGMIVLERLQYPLRKRLWDLRDAGERPRDQDVLRWASQVSITPLYPLAWHWNGDVKLSDFAGSSLDGSAPGVVPGPHSEQPDFPATQPSMKSEIFAIGSTLYEIQTTRHPYHDKPEEEVERLFRQGVFPGTVLLILGSVITRCWNLEYEDVGKILSDIQRISNDLENKDAKSSHIDGRVVWRKKTLVPQRDM</sequence>
<dbReference type="OrthoDB" id="5338352at2759"/>
<dbReference type="AlphaFoldDB" id="A0A2B7Z0T4"/>
<dbReference type="Proteomes" id="UP000224634">
    <property type="component" value="Unassembled WGS sequence"/>
</dbReference>
<dbReference type="EMBL" id="PDNA01000009">
    <property type="protein sequence ID" value="PGH27205.1"/>
    <property type="molecule type" value="Genomic_DNA"/>
</dbReference>
<proteinExistence type="predicted"/>
<name>A0A2B7Z0T4_POLH7</name>
<gene>
    <name evidence="1" type="ORF">AJ80_01162</name>
</gene>
<dbReference type="InterPro" id="IPR011009">
    <property type="entry name" value="Kinase-like_dom_sf"/>
</dbReference>
<dbReference type="SUPFAM" id="SSF56112">
    <property type="entry name" value="Protein kinase-like (PK-like)"/>
    <property type="match status" value="1"/>
</dbReference>
<comment type="caution">
    <text evidence="1">The sequence shown here is derived from an EMBL/GenBank/DDBJ whole genome shotgun (WGS) entry which is preliminary data.</text>
</comment>
<organism evidence="1 2">
    <name type="scientific">Polytolypa hystricis (strain UAMH7299)</name>
    <dbReference type="NCBI Taxonomy" id="1447883"/>
    <lineage>
        <taxon>Eukaryota</taxon>
        <taxon>Fungi</taxon>
        <taxon>Dikarya</taxon>
        <taxon>Ascomycota</taxon>
        <taxon>Pezizomycotina</taxon>
        <taxon>Eurotiomycetes</taxon>
        <taxon>Eurotiomycetidae</taxon>
        <taxon>Onygenales</taxon>
        <taxon>Onygenales incertae sedis</taxon>
        <taxon>Polytolypa</taxon>
    </lineage>
</organism>
<accession>A0A2B7Z0T4</accession>
<keyword evidence="2" id="KW-1185">Reference proteome</keyword>
<evidence type="ECO:0008006" key="3">
    <source>
        <dbReference type="Google" id="ProtNLM"/>
    </source>
</evidence>
<protein>
    <recommendedName>
        <fullName evidence="3">Protein kinase domain-containing protein</fullName>
    </recommendedName>
</protein>
<reference evidence="1 2" key="1">
    <citation type="submission" date="2017-10" db="EMBL/GenBank/DDBJ databases">
        <title>Comparative genomics in systemic dimorphic fungi from Ajellomycetaceae.</title>
        <authorList>
            <person name="Munoz J.F."/>
            <person name="Mcewen J.G."/>
            <person name="Clay O.K."/>
            <person name="Cuomo C.A."/>
        </authorList>
    </citation>
    <scope>NUCLEOTIDE SEQUENCE [LARGE SCALE GENOMIC DNA]</scope>
    <source>
        <strain evidence="1 2">UAMH7299</strain>
    </source>
</reference>
<dbReference type="Gene3D" id="1.10.510.10">
    <property type="entry name" value="Transferase(Phosphotransferase) domain 1"/>
    <property type="match status" value="1"/>
</dbReference>